<accession>A0ACC0NIY7</accession>
<name>A0ACC0NIY7_RHOML</name>
<protein>
    <submittedName>
        <fullName evidence="1">Uncharacterized protein</fullName>
    </submittedName>
</protein>
<sequence length="201" mass="23291">MIMILHGHSQEKKVSDPVVDWNKPPIFDEEAIEEIFVEGDVVYFLDVVKHEIKINREVDWDSPRKFDEYLNEADDVLHLVDDTRDDNGVRMVEDTKVEVQEKIVEAAEKKFQDNHYYEDPFYPMGFINSSDSWIIKKLIIDYIILTRWTNWMDAGVKIGKVAKSIAQILRTYGVISIDPSIALASTYLRQTLLGLRLSNIG</sequence>
<gene>
    <name evidence="1" type="ORF">RHMOL_Rhmol06G0308700</name>
</gene>
<reference evidence="1" key="1">
    <citation type="submission" date="2022-02" db="EMBL/GenBank/DDBJ databases">
        <title>Plant Genome Project.</title>
        <authorList>
            <person name="Zhang R.-G."/>
        </authorList>
    </citation>
    <scope>NUCLEOTIDE SEQUENCE</scope>
    <source>
        <strain evidence="1">AT1</strain>
    </source>
</reference>
<evidence type="ECO:0000313" key="2">
    <source>
        <dbReference type="Proteomes" id="UP001062846"/>
    </source>
</evidence>
<dbReference type="EMBL" id="CM046393">
    <property type="protein sequence ID" value="KAI8552961.1"/>
    <property type="molecule type" value="Genomic_DNA"/>
</dbReference>
<comment type="caution">
    <text evidence="1">The sequence shown here is derived from an EMBL/GenBank/DDBJ whole genome shotgun (WGS) entry which is preliminary data.</text>
</comment>
<evidence type="ECO:0000313" key="1">
    <source>
        <dbReference type="EMBL" id="KAI8552961.1"/>
    </source>
</evidence>
<proteinExistence type="predicted"/>
<dbReference type="Proteomes" id="UP001062846">
    <property type="component" value="Chromosome 6"/>
</dbReference>
<keyword evidence="2" id="KW-1185">Reference proteome</keyword>
<organism evidence="1 2">
    <name type="scientific">Rhododendron molle</name>
    <name type="common">Chinese azalea</name>
    <name type="synonym">Azalea mollis</name>
    <dbReference type="NCBI Taxonomy" id="49168"/>
    <lineage>
        <taxon>Eukaryota</taxon>
        <taxon>Viridiplantae</taxon>
        <taxon>Streptophyta</taxon>
        <taxon>Embryophyta</taxon>
        <taxon>Tracheophyta</taxon>
        <taxon>Spermatophyta</taxon>
        <taxon>Magnoliopsida</taxon>
        <taxon>eudicotyledons</taxon>
        <taxon>Gunneridae</taxon>
        <taxon>Pentapetalae</taxon>
        <taxon>asterids</taxon>
        <taxon>Ericales</taxon>
        <taxon>Ericaceae</taxon>
        <taxon>Ericoideae</taxon>
        <taxon>Rhodoreae</taxon>
        <taxon>Rhododendron</taxon>
    </lineage>
</organism>